<feature type="domain" description="Polymerase beta nucleotidyltransferase" evidence="1">
    <location>
        <begin position="37"/>
        <end position="112"/>
    </location>
</feature>
<dbReference type="InterPro" id="IPR043519">
    <property type="entry name" value="NT_sf"/>
</dbReference>
<dbReference type="Gene3D" id="3.30.460.10">
    <property type="entry name" value="Beta Polymerase, domain 2"/>
    <property type="match status" value="1"/>
</dbReference>
<gene>
    <name evidence="2" type="ORF">GF339_22330</name>
</gene>
<dbReference type="EMBL" id="WJJP01000723">
    <property type="protein sequence ID" value="MBD3327340.1"/>
    <property type="molecule type" value="Genomic_DNA"/>
</dbReference>
<dbReference type="Pfam" id="PF18765">
    <property type="entry name" value="Polbeta"/>
    <property type="match status" value="1"/>
</dbReference>
<name>A0A9D5K043_9BACT</name>
<accession>A0A9D5K043</accession>
<sequence>MNYDKLKERWRVERATRRQQAAERKHALQTKGLPVFKKFGIQKAVVFGSVTAHSSRVESDIDLLVMPLAAEHYWAFRHELEQALEYPLDLYTQDDDPGFVKKILARGDTVYDVQS</sequence>
<dbReference type="InterPro" id="IPR041633">
    <property type="entry name" value="Polbeta"/>
</dbReference>
<dbReference type="CDD" id="cd05403">
    <property type="entry name" value="NT_KNTase_like"/>
    <property type="match status" value="1"/>
</dbReference>
<evidence type="ECO:0000313" key="2">
    <source>
        <dbReference type="EMBL" id="MBD3327340.1"/>
    </source>
</evidence>
<reference evidence="2" key="1">
    <citation type="submission" date="2019-11" db="EMBL/GenBank/DDBJ databases">
        <title>Microbial mats filling the niche in hypersaline microbial mats.</title>
        <authorList>
            <person name="Wong H.L."/>
            <person name="Macleod F.I."/>
            <person name="White R.A. III"/>
            <person name="Burns B.P."/>
        </authorList>
    </citation>
    <scope>NUCLEOTIDE SEQUENCE</scope>
    <source>
        <strain evidence="2">Rbin_158</strain>
    </source>
</reference>
<comment type="caution">
    <text evidence="2">The sequence shown here is derived from an EMBL/GenBank/DDBJ whole genome shotgun (WGS) entry which is preliminary data.</text>
</comment>
<protein>
    <submittedName>
        <fullName evidence="2">Nucleotidyltransferase domain-containing protein</fullName>
    </submittedName>
</protein>
<dbReference type="Proteomes" id="UP000649604">
    <property type="component" value="Unassembled WGS sequence"/>
</dbReference>
<evidence type="ECO:0000259" key="1">
    <source>
        <dbReference type="Pfam" id="PF18765"/>
    </source>
</evidence>
<dbReference type="SUPFAM" id="SSF81301">
    <property type="entry name" value="Nucleotidyltransferase"/>
    <property type="match status" value="1"/>
</dbReference>
<dbReference type="AlphaFoldDB" id="A0A9D5K043"/>
<evidence type="ECO:0000313" key="3">
    <source>
        <dbReference type="Proteomes" id="UP000649604"/>
    </source>
</evidence>
<proteinExistence type="predicted"/>
<organism evidence="2 3">
    <name type="scientific">candidate division KSB3 bacterium</name>
    <dbReference type="NCBI Taxonomy" id="2044937"/>
    <lineage>
        <taxon>Bacteria</taxon>
        <taxon>candidate division KSB3</taxon>
    </lineage>
</organism>